<feature type="transmembrane region" description="Helical" evidence="1">
    <location>
        <begin position="19"/>
        <end position="44"/>
    </location>
</feature>
<keyword evidence="3" id="KW-1185">Reference proteome</keyword>
<proteinExistence type="predicted"/>
<evidence type="ECO:0000313" key="3">
    <source>
        <dbReference type="Proteomes" id="UP000800096"/>
    </source>
</evidence>
<name>A0A6A5QNN6_AMPQU</name>
<dbReference type="Proteomes" id="UP000800096">
    <property type="component" value="Unassembled WGS sequence"/>
</dbReference>
<sequence length="77" mass="8348">MIDVVQHGPMPTWVVVSSAWALCILCAAVPSLHSIHVLLMVCVYKSQRSCNTVWASYVARQPGAAPRGLNRIGISVM</sequence>
<dbReference type="EMBL" id="ML979135">
    <property type="protein sequence ID" value="KAF1917009.1"/>
    <property type="molecule type" value="Genomic_DNA"/>
</dbReference>
<keyword evidence="1" id="KW-0812">Transmembrane</keyword>
<keyword evidence="1" id="KW-1133">Transmembrane helix</keyword>
<evidence type="ECO:0000313" key="2">
    <source>
        <dbReference type="EMBL" id="KAF1917009.1"/>
    </source>
</evidence>
<protein>
    <submittedName>
        <fullName evidence="2">Uncharacterized protein</fullName>
    </submittedName>
</protein>
<evidence type="ECO:0000256" key="1">
    <source>
        <dbReference type="SAM" id="Phobius"/>
    </source>
</evidence>
<keyword evidence="1" id="KW-0472">Membrane</keyword>
<organism evidence="2 3">
    <name type="scientific">Ampelomyces quisqualis</name>
    <name type="common">Powdery mildew agent</name>
    <dbReference type="NCBI Taxonomy" id="50730"/>
    <lineage>
        <taxon>Eukaryota</taxon>
        <taxon>Fungi</taxon>
        <taxon>Dikarya</taxon>
        <taxon>Ascomycota</taxon>
        <taxon>Pezizomycotina</taxon>
        <taxon>Dothideomycetes</taxon>
        <taxon>Pleosporomycetidae</taxon>
        <taxon>Pleosporales</taxon>
        <taxon>Pleosporineae</taxon>
        <taxon>Phaeosphaeriaceae</taxon>
        <taxon>Ampelomyces</taxon>
    </lineage>
</organism>
<accession>A0A6A5QNN6</accession>
<gene>
    <name evidence="2" type="ORF">BDU57DRAFT_517448</name>
</gene>
<dbReference type="AlphaFoldDB" id="A0A6A5QNN6"/>
<reference evidence="2" key="1">
    <citation type="journal article" date="2020" name="Stud. Mycol.">
        <title>101 Dothideomycetes genomes: a test case for predicting lifestyles and emergence of pathogens.</title>
        <authorList>
            <person name="Haridas S."/>
            <person name="Albert R."/>
            <person name="Binder M."/>
            <person name="Bloem J."/>
            <person name="Labutti K."/>
            <person name="Salamov A."/>
            <person name="Andreopoulos B."/>
            <person name="Baker S."/>
            <person name="Barry K."/>
            <person name="Bills G."/>
            <person name="Bluhm B."/>
            <person name="Cannon C."/>
            <person name="Castanera R."/>
            <person name="Culley D."/>
            <person name="Daum C."/>
            <person name="Ezra D."/>
            <person name="Gonzalez J."/>
            <person name="Henrissat B."/>
            <person name="Kuo A."/>
            <person name="Liang C."/>
            <person name="Lipzen A."/>
            <person name="Lutzoni F."/>
            <person name="Magnuson J."/>
            <person name="Mondo S."/>
            <person name="Nolan M."/>
            <person name="Ohm R."/>
            <person name="Pangilinan J."/>
            <person name="Park H.-J."/>
            <person name="Ramirez L."/>
            <person name="Alfaro M."/>
            <person name="Sun H."/>
            <person name="Tritt A."/>
            <person name="Yoshinaga Y."/>
            <person name="Zwiers L.-H."/>
            <person name="Turgeon B."/>
            <person name="Goodwin S."/>
            <person name="Spatafora J."/>
            <person name="Crous P."/>
            <person name="Grigoriev I."/>
        </authorList>
    </citation>
    <scope>NUCLEOTIDE SEQUENCE</scope>
    <source>
        <strain evidence="2">HMLAC05119</strain>
    </source>
</reference>